<proteinExistence type="predicted"/>
<dbReference type="Proteomes" id="UP001302602">
    <property type="component" value="Unassembled WGS sequence"/>
</dbReference>
<reference evidence="2" key="2">
    <citation type="submission" date="2023-05" db="EMBL/GenBank/DDBJ databases">
        <authorList>
            <consortium name="Lawrence Berkeley National Laboratory"/>
            <person name="Steindorff A."/>
            <person name="Hensen N."/>
            <person name="Bonometti L."/>
            <person name="Westerberg I."/>
            <person name="Brannstrom I.O."/>
            <person name="Guillou S."/>
            <person name="Cros-Aarteil S."/>
            <person name="Calhoun S."/>
            <person name="Haridas S."/>
            <person name="Kuo A."/>
            <person name="Mondo S."/>
            <person name="Pangilinan J."/>
            <person name="Riley R."/>
            <person name="Labutti K."/>
            <person name="Andreopoulos B."/>
            <person name="Lipzen A."/>
            <person name="Chen C."/>
            <person name="Yanf M."/>
            <person name="Daum C."/>
            <person name="Ng V."/>
            <person name="Clum A."/>
            <person name="Ohm R."/>
            <person name="Martin F."/>
            <person name="Silar P."/>
            <person name="Natvig D."/>
            <person name="Lalanne C."/>
            <person name="Gautier V."/>
            <person name="Ament-Velasquez S.L."/>
            <person name="Kruys A."/>
            <person name="Hutchinson M.I."/>
            <person name="Powell A.J."/>
            <person name="Barry K."/>
            <person name="Miller A.N."/>
            <person name="Grigoriev I.V."/>
            <person name="Debuchy R."/>
            <person name="Gladieux P."/>
            <person name="Thoren M.H."/>
            <person name="Johannesson H."/>
        </authorList>
    </citation>
    <scope>NUCLEOTIDE SEQUENCE</scope>
    <source>
        <strain evidence="2">CBS 731.68</strain>
    </source>
</reference>
<evidence type="ECO:0000313" key="2">
    <source>
        <dbReference type="EMBL" id="KAK4121145.1"/>
    </source>
</evidence>
<reference evidence="2" key="1">
    <citation type="journal article" date="2023" name="Mol. Phylogenet. Evol.">
        <title>Genome-scale phylogeny and comparative genomics of the fungal order Sordariales.</title>
        <authorList>
            <person name="Hensen N."/>
            <person name="Bonometti L."/>
            <person name="Westerberg I."/>
            <person name="Brannstrom I.O."/>
            <person name="Guillou S."/>
            <person name="Cros-Aarteil S."/>
            <person name="Calhoun S."/>
            <person name="Haridas S."/>
            <person name="Kuo A."/>
            <person name="Mondo S."/>
            <person name="Pangilinan J."/>
            <person name="Riley R."/>
            <person name="LaButti K."/>
            <person name="Andreopoulos B."/>
            <person name="Lipzen A."/>
            <person name="Chen C."/>
            <person name="Yan M."/>
            <person name="Daum C."/>
            <person name="Ng V."/>
            <person name="Clum A."/>
            <person name="Steindorff A."/>
            <person name="Ohm R.A."/>
            <person name="Martin F."/>
            <person name="Silar P."/>
            <person name="Natvig D.O."/>
            <person name="Lalanne C."/>
            <person name="Gautier V."/>
            <person name="Ament-Velasquez S.L."/>
            <person name="Kruys A."/>
            <person name="Hutchinson M.I."/>
            <person name="Powell A.J."/>
            <person name="Barry K."/>
            <person name="Miller A.N."/>
            <person name="Grigoriev I.V."/>
            <person name="Debuchy R."/>
            <person name="Gladieux P."/>
            <person name="Hiltunen Thoren M."/>
            <person name="Johannesson H."/>
        </authorList>
    </citation>
    <scope>NUCLEOTIDE SEQUENCE</scope>
    <source>
        <strain evidence="2">CBS 731.68</strain>
    </source>
</reference>
<protein>
    <submittedName>
        <fullName evidence="2">Uncharacterized protein</fullName>
    </submittedName>
</protein>
<feature type="compositionally biased region" description="Polar residues" evidence="1">
    <location>
        <begin position="1"/>
        <end position="18"/>
    </location>
</feature>
<name>A0AAN6Z0L5_9PEZI</name>
<accession>A0AAN6Z0L5</accession>
<evidence type="ECO:0000313" key="3">
    <source>
        <dbReference type="Proteomes" id="UP001302602"/>
    </source>
</evidence>
<sequence>MITSYSRPSGKTLTTKTPSKNRPHRTASAPLNSPCPKHPPMPRNPSQKSPRVLDSSTFPFGGFLLAIPRLGRPLHLVSRRLPTSRWATRLACSFLKLPPCRACRRPATQEDHTPAPTSWRASDGEKVQNYPQHPLPSLDRNNRGEPYGFGAQLRRLHVDRLDQRLPAGQ</sequence>
<feature type="region of interest" description="Disordered" evidence="1">
    <location>
        <begin position="1"/>
        <end position="53"/>
    </location>
</feature>
<evidence type="ECO:0000256" key="1">
    <source>
        <dbReference type="SAM" id="MobiDB-lite"/>
    </source>
</evidence>
<dbReference type="GeneID" id="87822575"/>
<dbReference type="RefSeq" id="XP_062644916.1">
    <property type="nucleotide sequence ID" value="XM_062785809.1"/>
</dbReference>
<gene>
    <name evidence="2" type="ORF">N657DRAFT_118664</name>
</gene>
<dbReference type="EMBL" id="MU853234">
    <property type="protein sequence ID" value="KAK4121145.1"/>
    <property type="molecule type" value="Genomic_DNA"/>
</dbReference>
<comment type="caution">
    <text evidence="2">The sequence shown here is derived from an EMBL/GenBank/DDBJ whole genome shotgun (WGS) entry which is preliminary data.</text>
</comment>
<keyword evidence="3" id="KW-1185">Reference proteome</keyword>
<organism evidence="2 3">
    <name type="scientific">Parathielavia appendiculata</name>
    <dbReference type="NCBI Taxonomy" id="2587402"/>
    <lineage>
        <taxon>Eukaryota</taxon>
        <taxon>Fungi</taxon>
        <taxon>Dikarya</taxon>
        <taxon>Ascomycota</taxon>
        <taxon>Pezizomycotina</taxon>
        <taxon>Sordariomycetes</taxon>
        <taxon>Sordariomycetidae</taxon>
        <taxon>Sordariales</taxon>
        <taxon>Chaetomiaceae</taxon>
        <taxon>Parathielavia</taxon>
    </lineage>
</organism>
<dbReference type="AlphaFoldDB" id="A0AAN6Z0L5"/>
<feature type="compositionally biased region" description="Polar residues" evidence="1">
    <location>
        <begin position="44"/>
        <end position="53"/>
    </location>
</feature>
<feature type="region of interest" description="Disordered" evidence="1">
    <location>
        <begin position="105"/>
        <end position="149"/>
    </location>
</feature>